<organism evidence="2 3">
    <name type="scientific">Roseivirga misakiensis</name>
    <dbReference type="NCBI Taxonomy" id="1563681"/>
    <lineage>
        <taxon>Bacteria</taxon>
        <taxon>Pseudomonadati</taxon>
        <taxon>Bacteroidota</taxon>
        <taxon>Cytophagia</taxon>
        <taxon>Cytophagales</taxon>
        <taxon>Roseivirgaceae</taxon>
        <taxon>Roseivirga</taxon>
    </lineage>
</organism>
<dbReference type="STRING" id="1563681.BFP71_14555"/>
<sequence>MGNRRVGVYNAKWIALIFMGLLSLSACSTDDEAEPIMVAEGTFPGVDERLWPYFIRFQEQGASRGLTIDLVAEGITGVIEVIDEENIAGTCNFNSRTSNHVMIDAEFWQLAPDLFKEFIVFHELGHCSLFRDHREGADQNGRCISIMRSGLEECRDNYNIVTRTDYLDELYDTQFARDIFSNR</sequence>
<evidence type="ECO:0000313" key="3">
    <source>
        <dbReference type="Proteomes" id="UP000095552"/>
    </source>
</evidence>
<dbReference type="PROSITE" id="PS51257">
    <property type="entry name" value="PROKAR_LIPOPROTEIN"/>
    <property type="match status" value="1"/>
</dbReference>
<dbReference type="EMBL" id="MDGQ01000005">
    <property type="protein sequence ID" value="OEK04671.1"/>
    <property type="molecule type" value="Genomic_DNA"/>
</dbReference>
<name>A0A1E5SZX4_9BACT</name>
<keyword evidence="3" id="KW-1185">Reference proteome</keyword>
<feature type="chain" id="PRO_5009185770" evidence="1">
    <location>
        <begin position="29"/>
        <end position="183"/>
    </location>
</feature>
<dbReference type="RefSeq" id="WP_069836175.1">
    <property type="nucleotide sequence ID" value="NZ_MDGQ01000005.1"/>
</dbReference>
<feature type="signal peptide" evidence="1">
    <location>
        <begin position="1"/>
        <end position="28"/>
    </location>
</feature>
<keyword evidence="1" id="KW-0732">Signal</keyword>
<gene>
    <name evidence="2" type="ORF">BFP71_14555</name>
</gene>
<protein>
    <submittedName>
        <fullName evidence="2">Uncharacterized protein</fullName>
    </submittedName>
</protein>
<accession>A0A1E5SZX4</accession>
<proteinExistence type="predicted"/>
<dbReference type="OrthoDB" id="5295861at2"/>
<reference evidence="2 3" key="1">
    <citation type="submission" date="2016-08" db="EMBL/GenBank/DDBJ databases">
        <title>Draft genome of Fabibacter sp. strain SK-8.</title>
        <authorList>
            <person name="Wong S.-K."/>
            <person name="Hamasaki K."/>
            <person name="Yoshizawa S."/>
        </authorList>
    </citation>
    <scope>NUCLEOTIDE SEQUENCE [LARGE SCALE GENOMIC DNA]</scope>
    <source>
        <strain evidence="2 3">SK-8</strain>
    </source>
</reference>
<evidence type="ECO:0000256" key="1">
    <source>
        <dbReference type="SAM" id="SignalP"/>
    </source>
</evidence>
<evidence type="ECO:0000313" key="2">
    <source>
        <dbReference type="EMBL" id="OEK04671.1"/>
    </source>
</evidence>
<dbReference type="AlphaFoldDB" id="A0A1E5SZX4"/>
<comment type="caution">
    <text evidence="2">The sequence shown here is derived from an EMBL/GenBank/DDBJ whole genome shotgun (WGS) entry which is preliminary data.</text>
</comment>
<dbReference type="Proteomes" id="UP000095552">
    <property type="component" value="Unassembled WGS sequence"/>
</dbReference>